<comment type="caution">
    <text evidence="2">The sequence shown here is derived from an EMBL/GenBank/DDBJ whole genome shotgun (WGS) entry which is preliminary data.</text>
</comment>
<dbReference type="Gene3D" id="3.30.420.10">
    <property type="entry name" value="Ribonuclease H-like superfamily/Ribonuclease H"/>
    <property type="match status" value="1"/>
</dbReference>
<dbReference type="EMBL" id="JANJYI010000002">
    <property type="protein sequence ID" value="KAK2659844.1"/>
    <property type="molecule type" value="Genomic_DNA"/>
</dbReference>
<name>A0AAE0CQM0_9ROSI</name>
<dbReference type="Proteomes" id="UP001280121">
    <property type="component" value="Unassembled WGS sequence"/>
</dbReference>
<reference evidence="2" key="1">
    <citation type="journal article" date="2023" name="Plant J.">
        <title>Genome sequences and population genomics provide insights into the demographic history, inbreeding, and mutation load of two 'living fossil' tree species of Dipteronia.</title>
        <authorList>
            <person name="Feng Y."/>
            <person name="Comes H.P."/>
            <person name="Chen J."/>
            <person name="Zhu S."/>
            <person name="Lu R."/>
            <person name="Zhang X."/>
            <person name="Li P."/>
            <person name="Qiu J."/>
            <person name="Olsen K.M."/>
            <person name="Qiu Y."/>
        </authorList>
    </citation>
    <scope>NUCLEOTIDE SEQUENCE</scope>
    <source>
        <strain evidence="2">KIB01</strain>
    </source>
</reference>
<dbReference type="Pfam" id="PF13456">
    <property type="entry name" value="RVT_3"/>
    <property type="match status" value="1"/>
</dbReference>
<protein>
    <recommendedName>
        <fullName evidence="1">RNase H type-1 domain-containing protein</fullName>
    </recommendedName>
</protein>
<dbReference type="InterPro" id="IPR044730">
    <property type="entry name" value="RNase_H-like_dom_plant"/>
</dbReference>
<feature type="domain" description="RNase H type-1" evidence="1">
    <location>
        <begin position="64"/>
        <end position="154"/>
    </location>
</feature>
<organism evidence="2 3">
    <name type="scientific">Dipteronia dyeriana</name>
    <dbReference type="NCBI Taxonomy" id="168575"/>
    <lineage>
        <taxon>Eukaryota</taxon>
        <taxon>Viridiplantae</taxon>
        <taxon>Streptophyta</taxon>
        <taxon>Embryophyta</taxon>
        <taxon>Tracheophyta</taxon>
        <taxon>Spermatophyta</taxon>
        <taxon>Magnoliopsida</taxon>
        <taxon>eudicotyledons</taxon>
        <taxon>Gunneridae</taxon>
        <taxon>Pentapetalae</taxon>
        <taxon>rosids</taxon>
        <taxon>malvids</taxon>
        <taxon>Sapindales</taxon>
        <taxon>Sapindaceae</taxon>
        <taxon>Hippocastanoideae</taxon>
        <taxon>Acereae</taxon>
        <taxon>Dipteronia</taxon>
    </lineage>
</organism>
<keyword evidence="3" id="KW-1185">Reference proteome</keyword>
<accession>A0AAE0CQM0</accession>
<evidence type="ECO:0000313" key="3">
    <source>
        <dbReference type="Proteomes" id="UP001280121"/>
    </source>
</evidence>
<dbReference type="SUPFAM" id="SSF53098">
    <property type="entry name" value="Ribonuclease H-like"/>
    <property type="match status" value="1"/>
</dbReference>
<dbReference type="GO" id="GO:0003676">
    <property type="term" value="F:nucleic acid binding"/>
    <property type="evidence" value="ECO:0007669"/>
    <property type="project" value="InterPro"/>
</dbReference>
<dbReference type="InterPro" id="IPR002156">
    <property type="entry name" value="RNaseH_domain"/>
</dbReference>
<sequence length="170" mass="19270">MVKASDTVKFCVALWFKNHGSSYDMDLTLLILDLKDRCVDSCSAKKFKGKVWNLLPYSNFSFFVDGSSKARTAEVLALHRACQLIVDNQLLVDHNIDIYSDSSLVVSWCNGDDFGNFSLVIFAYDIKQILHLREGLTIKFVLKRENWMADCLAKIGSSRGVDRLVWSDFG</sequence>
<dbReference type="AlphaFoldDB" id="A0AAE0CQM0"/>
<evidence type="ECO:0000259" key="1">
    <source>
        <dbReference type="Pfam" id="PF13456"/>
    </source>
</evidence>
<gene>
    <name evidence="2" type="ORF">Ddye_006377</name>
</gene>
<proteinExistence type="predicted"/>
<dbReference type="GO" id="GO:0004523">
    <property type="term" value="F:RNA-DNA hybrid ribonuclease activity"/>
    <property type="evidence" value="ECO:0007669"/>
    <property type="project" value="InterPro"/>
</dbReference>
<dbReference type="InterPro" id="IPR036397">
    <property type="entry name" value="RNaseH_sf"/>
</dbReference>
<dbReference type="InterPro" id="IPR012337">
    <property type="entry name" value="RNaseH-like_sf"/>
</dbReference>
<dbReference type="CDD" id="cd06222">
    <property type="entry name" value="RNase_H_like"/>
    <property type="match status" value="1"/>
</dbReference>
<evidence type="ECO:0000313" key="2">
    <source>
        <dbReference type="EMBL" id="KAK2659844.1"/>
    </source>
</evidence>